<dbReference type="PROSITE" id="PS50012">
    <property type="entry name" value="RCC1_3"/>
    <property type="match status" value="12"/>
</dbReference>
<dbReference type="SUPFAM" id="SSF50985">
    <property type="entry name" value="RCC1/BLIP-II"/>
    <property type="match status" value="2"/>
</dbReference>
<dbReference type="GO" id="GO:0005085">
    <property type="term" value="F:guanyl-nucleotide exchange factor activity"/>
    <property type="evidence" value="ECO:0007669"/>
    <property type="project" value="TreeGrafter"/>
</dbReference>
<dbReference type="InterPro" id="IPR058923">
    <property type="entry name" value="RCC1-like_dom"/>
</dbReference>
<evidence type="ECO:0000256" key="4">
    <source>
        <dbReference type="SAM" id="SignalP"/>
    </source>
</evidence>
<dbReference type="PROSITE" id="PS00626">
    <property type="entry name" value="RCC1_2"/>
    <property type="match status" value="8"/>
</dbReference>
<dbReference type="PROSITE" id="PS51257">
    <property type="entry name" value="PROKAR_LIPOPROTEIN"/>
    <property type="match status" value="1"/>
</dbReference>
<dbReference type="InterPro" id="IPR051553">
    <property type="entry name" value="Ran_GTPase-activating"/>
</dbReference>
<feature type="signal peptide" evidence="4">
    <location>
        <begin position="1"/>
        <end position="23"/>
    </location>
</feature>
<protein>
    <submittedName>
        <fullName evidence="6">BNR repeat domain protein</fullName>
    </submittedName>
</protein>
<dbReference type="GO" id="GO:0005737">
    <property type="term" value="C:cytoplasm"/>
    <property type="evidence" value="ECO:0007669"/>
    <property type="project" value="TreeGrafter"/>
</dbReference>
<dbReference type="AlphaFoldDB" id="A0A085WUT6"/>
<evidence type="ECO:0000259" key="5">
    <source>
        <dbReference type="Pfam" id="PF25390"/>
    </source>
</evidence>
<dbReference type="Gene3D" id="2.130.10.30">
    <property type="entry name" value="Regulator of chromosome condensation 1/beta-lactamase-inhibitor protein II"/>
    <property type="match status" value="4"/>
</dbReference>
<gene>
    <name evidence="6" type="ORF">DB31_3579</name>
</gene>
<dbReference type="PATRIC" id="fig|394096.3.peg.1227"/>
<dbReference type="InterPro" id="IPR009091">
    <property type="entry name" value="RCC1/BLIP-II"/>
</dbReference>
<feature type="compositionally biased region" description="Pro residues" evidence="3">
    <location>
        <begin position="222"/>
        <end position="233"/>
    </location>
</feature>
<dbReference type="PANTHER" id="PTHR45982">
    <property type="entry name" value="REGULATOR OF CHROMOSOME CONDENSATION"/>
    <property type="match status" value="1"/>
</dbReference>
<organism evidence="6 7">
    <name type="scientific">Hyalangium minutum</name>
    <dbReference type="NCBI Taxonomy" id="394096"/>
    <lineage>
        <taxon>Bacteria</taxon>
        <taxon>Pseudomonadati</taxon>
        <taxon>Myxococcota</taxon>
        <taxon>Myxococcia</taxon>
        <taxon>Myxococcales</taxon>
        <taxon>Cystobacterineae</taxon>
        <taxon>Archangiaceae</taxon>
        <taxon>Hyalangium</taxon>
    </lineage>
</organism>
<keyword evidence="7" id="KW-1185">Reference proteome</keyword>
<evidence type="ECO:0000256" key="2">
    <source>
        <dbReference type="ARBA" id="ARBA00022737"/>
    </source>
</evidence>
<dbReference type="Proteomes" id="UP000028725">
    <property type="component" value="Unassembled WGS sequence"/>
</dbReference>
<dbReference type="PRINTS" id="PR00633">
    <property type="entry name" value="RCCNDNSATION"/>
</dbReference>
<evidence type="ECO:0000256" key="1">
    <source>
        <dbReference type="ARBA" id="ARBA00022658"/>
    </source>
</evidence>
<evidence type="ECO:0000313" key="7">
    <source>
        <dbReference type="Proteomes" id="UP000028725"/>
    </source>
</evidence>
<sequence>MRTSKKWRMGWLLLGALATGCGAAPEATAQQEQTGLRQPTATAAALVETASFDAVLQVPTCAAGASGCDTGPSLVLGRGQLGAEPNAPNTLGGTCADGDSGLFHGDESLDRLKVSTPDDSALAPGKEVTIEATVWAWSGYTADHLDLYLAADASNPSWTYVTTLTPAGAGVQVLTANATLPSEGGSVQAVRAVFRYGGEANPCSSGGYDDRDDLAFGVGTSEPPPPPPPPAPVRPSLVAGGTETSVNLAADGTVWSWGGKSGSYTTDYSAYRAQGRQVWELSDAVSVVSGTGHKLALKTDATVWAWGSNTDGELGNGTTFNASDTPEQVVGLDSVIALAGGNHYSLAVRGDGTVWSWGRNQYGQLGDGTTLGRTLPAQVPGLSNGVQVAAGSHHSLAVDSAGQVWSWGYNSQGELGDGSTTSRFTPVQVPGLTGVVAVAAGVEHSLALKSDGTVWAWGYNSRGQLGDGSTSSRFTPVQVVGLTGVVVAVAAGMEHSLALKSDGTVWAWGDNSYGQLGDGTTSSRFTPVQVPSLSGVVAVAAGTRHSLARDSDGRTWAWGNNELYQLGDGQRMKSATAVPVVNLSNVTQVSAGYWHGLAVRSDGTLWSWGAGTLNSYVLGRARTQQHAPALVTGLANVTAAAAGQKHSLALKSDGSVWSWGSNSYGQIGVGPSGFIYDNPVQVTTLSGVSAIATGDSHSLAVKSDGTLWTWGFNDFGQLGDGTMTGRSLPVQVAGLTGVRAAAGGSRHTLVLHTNGTVSAIGHNNIGQLGDGTTTVRRLTPVPVVGLTGVVAVAAGEDHSLALKSDGTVWAWGYNGSGRLGDGTTTSRNTPVQVVGLTGVVAVAAGYSHSLAVKSDGTVWAWGEGYDGQLGGGDLFSVSYNNPTPKKVLGLSGGRSVAASKAYSLALTQSTGTLSSFGLNWEGQLGDGSYLFRTTPALVVGAGAP</sequence>
<dbReference type="EMBL" id="JMCB01000002">
    <property type="protein sequence ID" value="KFE71449.1"/>
    <property type="molecule type" value="Genomic_DNA"/>
</dbReference>
<keyword evidence="2" id="KW-0677">Repeat</keyword>
<feature type="domain" description="RCC1-like" evidence="5">
    <location>
        <begin position="234"/>
        <end position="430"/>
    </location>
</feature>
<dbReference type="InterPro" id="IPR000408">
    <property type="entry name" value="Reg_chr_condens"/>
</dbReference>
<dbReference type="PANTHER" id="PTHR45982:SF1">
    <property type="entry name" value="REGULATOR OF CHROMOSOME CONDENSATION"/>
    <property type="match status" value="1"/>
</dbReference>
<feature type="chain" id="PRO_5001800284" evidence="4">
    <location>
        <begin position="24"/>
        <end position="944"/>
    </location>
</feature>
<dbReference type="Pfam" id="PF00415">
    <property type="entry name" value="RCC1"/>
    <property type="match status" value="3"/>
</dbReference>
<dbReference type="STRING" id="394096.DB31_3579"/>
<evidence type="ECO:0000256" key="3">
    <source>
        <dbReference type="SAM" id="MobiDB-lite"/>
    </source>
</evidence>
<feature type="domain" description="RCC1-like" evidence="5">
    <location>
        <begin position="433"/>
        <end position="744"/>
    </location>
</feature>
<proteinExistence type="predicted"/>
<keyword evidence="1" id="KW-0344">Guanine-nucleotide releasing factor</keyword>
<feature type="region of interest" description="Disordered" evidence="3">
    <location>
        <begin position="204"/>
        <end position="233"/>
    </location>
</feature>
<accession>A0A085WUT6</accession>
<dbReference type="Pfam" id="PF25390">
    <property type="entry name" value="WD40_RLD"/>
    <property type="match status" value="2"/>
</dbReference>
<reference evidence="6 7" key="1">
    <citation type="submission" date="2014-04" db="EMBL/GenBank/DDBJ databases">
        <title>Genome assembly of Hyalangium minutum DSM 14724.</title>
        <authorList>
            <person name="Sharma G."/>
            <person name="Subramanian S."/>
        </authorList>
    </citation>
    <scope>NUCLEOTIDE SEQUENCE [LARGE SCALE GENOMIC DNA]</scope>
    <source>
        <strain evidence="6 7">DSM 14724</strain>
    </source>
</reference>
<comment type="caution">
    <text evidence="6">The sequence shown here is derived from an EMBL/GenBank/DDBJ whole genome shotgun (WGS) entry which is preliminary data.</text>
</comment>
<name>A0A085WUT6_9BACT</name>
<keyword evidence="4" id="KW-0732">Signal</keyword>
<evidence type="ECO:0000313" key="6">
    <source>
        <dbReference type="EMBL" id="KFE71449.1"/>
    </source>
</evidence>